<feature type="transmembrane region" description="Helical" evidence="1">
    <location>
        <begin position="159"/>
        <end position="181"/>
    </location>
</feature>
<dbReference type="STRING" id="1216932.CM240_0893"/>
<evidence type="ECO:0000313" key="2">
    <source>
        <dbReference type="EMBL" id="CDM68057.1"/>
    </source>
</evidence>
<keyword evidence="3" id="KW-1185">Reference proteome</keyword>
<feature type="transmembrane region" description="Helical" evidence="1">
    <location>
        <begin position="130"/>
        <end position="153"/>
    </location>
</feature>
<dbReference type="AlphaFoldDB" id="W6S193"/>
<evidence type="ECO:0000256" key="1">
    <source>
        <dbReference type="SAM" id="Phobius"/>
    </source>
</evidence>
<accession>W6S193</accession>
<proteinExistence type="predicted"/>
<evidence type="ECO:0000313" key="3">
    <source>
        <dbReference type="Proteomes" id="UP000019426"/>
    </source>
</evidence>
<protein>
    <submittedName>
        <fullName evidence="2">Putative membrane protein</fullName>
    </submittedName>
</protein>
<name>W6S193_9CLOT</name>
<dbReference type="RefSeq" id="WP_044036874.1">
    <property type="nucleotide sequence ID" value="NZ_HG917868.1"/>
</dbReference>
<feature type="transmembrane region" description="Helical" evidence="1">
    <location>
        <begin position="93"/>
        <end position="110"/>
    </location>
</feature>
<dbReference type="PATRIC" id="fig|1216932.3.peg.880"/>
<dbReference type="EMBL" id="HG917868">
    <property type="protein sequence ID" value="CDM68057.1"/>
    <property type="molecule type" value="Genomic_DNA"/>
</dbReference>
<keyword evidence="1" id="KW-0812">Transmembrane</keyword>
<dbReference type="KEGG" id="clt:CM240_0893"/>
<reference evidence="2 3" key="1">
    <citation type="submission" date="2013-11" db="EMBL/GenBank/DDBJ databases">
        <title>Complete genome sequence of Clostridum sp. M2/40.</title>
        <authorList>
            <person name="Wibberg D."/>
            <person name="Puehler A."/>
            <person name="Schlueter A."/>
        </authorList>
    </citation>
    <scope>NUCLEOTIDE SEQUENCE [LARGE SCALE GENOMIC DNA]</scope>
    <source>
        <strain evidence="3">M2/40</strain>
    </source>
</reference>
<organism evidence="2 3">
    <name type="scientific">Clostridium bornimense</name>
    <dbReference type="NCBI Taxonomy" id="1216932"/>
    <lineage>
        <taxon>Bacteria</taxon>
        <taxon>Bacillati</taxon>
        <taxon>Bacillota</taxon>
        <taxon>Clostridia</taxon>
        <taxon>Eubacteriales</taxon>
        <taxon>Clostridiaceae</taxon>
        <taxon>Clostridium</taxon>
    </lineage>
</organism>
<gene>
    <name evidence="2" type="ORF">CM240_0893</name>
</gene>
<keyword evidence="1" id="KW-0472">Membrane</keyword>
<sequence>MKNTINKIKKGGKIYSKILFLVIIGVSILFMVNIINIKKVTVADRKNIHIEKIDKSFSVIINNKNYGELENYDASINDNCKELLIINLVSNEIKLIFLFSIGIIIYRILVGIGKDTRPFTKLVSKRIKLISILILLVALIPTITRGMLSFFLFSKGEMFFSSYTLILIFISCVVWGISYAVDYGCDLQQEIDETL</sequence>
<dbReference type="OrthoDB" id="1857583at2"/>
<keyword evidence="1" id="KW-1133">Transmembrane helix</keyword>
<dbReference type="HOGENOM" id="CLU_1394201_0_0_9"/>
<dbReference type="Proteomes" id="UP000019426">
    <property type="component" value="Chromosome M2/40_rep1"/>
</dbReference>
<feature type="transmembrane region" description="Helical" evidence="1">
    <location>
        <begin position="18"/>
        <end position="37"/>
    </location>
</feature>